<dbReference type="STRING" id="926562.Oweho_1980"/>
<dbReference type="SMART" id="SM00530">
    <property type="entry name" value="HTH_XRE"/>
    <property type="match status" value="1"/>
</dbReference>
<dbReference type="Pfam" id="PF01381">
    <property type="entry name" value="HTH_3"/>
    <property type="match status" value="1"/>
</dbReference>
<dbReference type="InterPro" id="IPR010982">
    <property type="entry name" value="Lambda_DNA-bd_dom_sf"/>
</dbReference>
<organism evidence="3 4">
    <name type="scientific">Owenweeksia hongkongensis (strain DSM 17368 / CIP 108786 / JCM 12287 / NRRL B-23963 / UST20020801)</name>
    <dbReference type="NCBI Taxonomy" id="926562"/>
    <lineage>
        <taxon>Bacteria</taxon>
        <taxon>Pseudomonadati</taxon>
        <taxon>Bacteroidota</taxon>
        <taxon>Flavobacteriia</taxon>
        <taxon>Flavobacteriales</taxon>
        <taxon>Owenweeksiaceae</taxon>
        <taxon>Owenweeksia</taxon>
    </lineage>
</organism>
<accession>G8R2W5</accession>
<dbReference type="EMBL" id="CP003156">
    <property type="protein sequence ID" value="AEV32959.1"/>
    <property type="molecule type" value="Genomic_DNA"/>
</dbReference>
<reference evidence="3 4" key="1">
    <citation type="journal article" date="2012" name="Stand. Genomic Sci.">
        <title>Genome sequence of the orange-pigmented seawater bacterium Owenweeksia hongkongensis type strain (UST20020801(T)).</title>
        <authorList>
            <person name="Riedel T."/>
            <person name="Held B."/>
            <person name="Nolan M."/>
            <person name="Lucas S."/>
            <person name="Lapidus A."/>
            <person name="Tice H."/>
            <person name="Del Rio T.G."/>
            <person name="Cheng J.F."/>
            <person name="Han C."/>
            <person name="Tapia R."/>
            <person name="Goodwin L.A."/>
            <person name="Pitluck S."/>
            <person name="Liolios K."/>
            <person name="Mavromatis K."/>
            <person name="Pagani I."/>
            <person name="Ivanova N."/>
            <person name="Mikhailova N."/>
            <person name="Pati A."/>
            <person name="Chen A."/>
            <person name="Palaniappan K."/>
            <person name="Rohde M."/>
            <person name="Tindall B.J."/>
            <person name="Detter J.C."/>
            <person name="Goker M."/>
            <person name="Woyke T."/>
            <person name="Bristow J."/>
            <person name="Eisen J.A."/>
            <person name="Markowitz V."/>
            <person name="Hugenholtz P."/>
            <person name="Klenk H.P."/>
            <person name="Kyrpides N.C."/>
        </authorList>
    </citation>
    <scope>NUCLEOTIDE SEQUENCE</scope>
    <source>
        <strain evidence="4">DSM 17368 / JCM 12287 / NRRL B-23963</strain>
    </source>
</reference>
<dbReference type="OrthoDB" id="7859381at2"/>
<dbReference type="KEGG" id="oho:Oweho_1980"/>
<proteinExistence type="predicted"/>
<dbReference type="AlphaFoldDB" id="G8R2W5"/>
<dbReference type="SUPFAM" id="SSF47413">
    <property type="entry name" value="lambda repressor-like DNA-binding domains"/>
    <property type="match status" value="1"/>
</dbReference>
<dbReference type="GO" id="GO:0003677">
    <property type="term" value="F:DNA binding"/>
    <property type="evidence" value="ECO:0007669"/>
    <property type="project" value="UniProtKB-KW"/>
</dbReference>
<keyword evidence="1" id="KW-0238">DNA-binding</keyword>
<dbReference type="CDD" id="cd00093">
    <property type="entry name" value="HTH_XRE"/>
    <property type="match status" value="1"/>
</dbReference>
<dbReference type="RefSeq" id="WP_014202313.1">
    <property type="nucleotide sequence ID" value="NC_016599.1"/>
</dbReference>
<feature type="domain" description="HTH cro/C1-type" evidence="2">
    <location>
        <begin position="7"/>
        <end position="61"/>
    </location>
</feature>
<dbReference type="PANTHER" id="PTHR46558">
    <property type="entry name" value="TRACRIPTIONAL REGULATORY PROTEIN-RELATED-RELATED"/>
    <property type="match status" value="1"/>
</dbReference>
<dbReference type="HOGENOM" id="CLU_066192_62_0_10"/>
<dbReference type="PROSITE" id="PS50943">
    <property type="entry name" value="HTH_CROC1"/>
    <property type="match status" value="1"/>
</dbReference>
<dbReference type="PANTHER" id="PTHR46558:SF11">
    <property type="entry name" value="HTH-TYPE TRANSCRIPTIONAL REGULATOR XRE"/>
    <property type="match status" value="1"/>
</dbReference>
<gene>
    <name evidence="3" type="ordered locus">Oweho_1980</name>
</gene>
<protein>
    <submittedName>
        <fullName evidence="3">Putative transcriptional regulator</fullName>
    </submittedName>
</protein>
<dbReference type="InterPro" id="IPR001387">
    <property type="entry name" value="Cro/C1-type_HTH"/>
</dbReference>
<evidence type="ECO:0000313" key="4">
    <source>
        <dbReference type="Proteomes" id="UP000005631"/>
    </source>
</evidence>
<sequence length="68" mass="7913">MVRTGKIKALREQNEMTQEVLADFLNVSQPTYARMESGRQKLRVEQLFLLAHVFRVKPIELIDLSNVL</sequence>
<evidence type="ECO:0000259" key="2">
    <source>
        <dbReference type="PROSITE" id="PS50943"/>
    </source>
</evidence>
<evidence type="ECO:0000256" key="1">
    <source>
        <dbReference type="ARBA" id="ARBA00023125"/>
    </source>
</evidence>
<evidence type="ECO:0000313" key="3">
    <source>
        <dbReference type="EMBL" id="AEV32959.1"/>
    </source>
</evidence>
<dbReference type="Gene3D" id="1.10.260.40">
    <property type="entry name" value="lambda repressor-like DNA-binding domains"/>
    <property type="match status" value="1"/>
</dbReference>
<keyword evidence="4" id="KW-1185">Reference proteome</keyword>
<name>G8R2W5_OWEHD</name>
<dbReference type="eggNOG" id="COG1396">
    <property type="taxonomic scope" value="Bacteria"/>
</dbReference>
<dbReference type="Proteomes" id="UP000005631">
    <property type="component" value="Chromosome"/>
</dbReference>